<feature type="transmembrane region" description="Helical" evidence="1">
    <location>
        <begin position="6"/>
        <end position="25"/>
    </location>
</feature>
<feature type="non-terminal residue" evidence="2">
    <location>
        <position position="1"/>
    </location>
</feature>
<organism evidence="2">
    <name type="scientific">Antirrhinum cirrhigerum</name>
    <name type="common">Snapdragon</name>
    <name type="synonym">Antirrhinum majus subsp. cirrhigerum</name>
    <dbReference type="NCBI Taxonomy" id="102600"/>
    <lineage>
        <taxon>Eukaryota</taxon>
        <taxon>Viridiplantae</taxon>
        <taxon>Streptophyta</taxon>
        <taxon>Embryophyta</taxon>
        <taxon>Tracheophyta</taxon>
        <taxon>Spermatophyta</taxon>
        <taxon>Magnoliopsida</taxon>
        <taxon>eudicotyledons</taxon>
        <taxon>Gunneridae</taxon>
        <taxon>Pentapetalae</taxon>
        <taxon>asterids</taxon>
        <taxon>lamiids</taxon>
        <taxon>Lamiales</taxon>
        <taxon>Plantaginaceae</taxon>
        <taxon>Antirrhineae</taxon>
        <taxon>Antirrhinum</taxon>
    </lineage>
</organism>
<evidence type="ECO:0000256" key="1">
    <source>
        <dbReference type="SAM" id="Phobius"/>
    </source>
</evidence>
<accession>Q93W17</accession>
<keyword evidence="1" id="KW-0472">Membrane</keyword>
<dbReference type="AlphaFoldDB" id="Q93W17"/>
<keyword evidence="1" id="KW-1133">Transmembrane helix</keyword>
<keyword evidence="1" id="KW-0812">Transmembrane</keyword>
<evidence type="ECO:0000313" key="2">
    <source>
        <dbReference type="EMBL" id="AAL08707.1"/>
    </source>
</evidence>
<proteinExistence type="predicted"/>
<feature type="non-terminal residue" evidence="2">
    <location>
        <position position="35"/>
    </location>
</feature>
<reference evidence="2" key="1">
    <citation type="journal article" date="2001" name="Mol. Biol. Evol.">
        <title>Low rates of silent substitution in nuclear genes of two distantly related Scrophulariaceae (Antirrhinum and Verbascum).</title>
        <authorList>
            <person name="Vieira C.P."/>
            <person name="Charlesworth D."/>
        </authorList>
    </citation>
    <scope>NUCLEOTIDE SEQUENCE</scope>
</reference>
<sequence length="35" mass="4426">NPKHFLTYLLTLIFIVFVLWQMEFVRMMRKHNEMV</sequence>
<protein>
    <submittedName>
        <fullName evidence="2">Globosa1</fullName>
    </submittedName>
</protein>
<name>Q93W17_ANTCI</name>
<dbReference type="EMBL" id="AF307077">
    <property type="protein sequence ID" value="AAL08708.1"/>
    <property type="molecule type" value="Genomic_DNA"/>
</dbReference>
<dbReference type="EMBL" id="AF307076">
    <property type="protein sequence ID" value="AAL08707.1"/>
    <property type="molecule type" value="Genomic_DNA"/>
</dbReference>